<evidence type="ECO:0000313" key="4">
    <source>
        <dbReference type="EMBL" id="ALA97063.1"/>
    </source>
</evidence>
<name>A0A0K2JF41_SPIKU</name>
<proteinExistence type="predicted"/>
<evidence type="ECO:0000256" key="1">
    <source>
        <dbReference type="ARBA" id="ARBA00022741"/>
    </source>
</evidence>
<reference evidence="4 5" key="1">
    <citation type="journal article" date="2015" name="Genome Announc.">
        <title>Complete Genome Sequence of Spiroplasma kunkelii Strain CR2-3x, Causal Agent of Corn Stunt Disease in Zea mays L.</title>
        <authorList>
            <person name="Davis R.E."/>
            <person name="Shao J."/>
            <person name="Dally E.L."/>
            <person name="Zhao Y."/>
            <person name="Gasparich G.E."/>
            <person name="Gaynor B.J."/>
            <person name="Athey J.C."/>
            <person name="Harrison N.A."/>
            <person name="Donofrio N."/>
        </authorList>
    </citation>
    <scope>NUCLEOTIDE SEQUENCE [LARGE SCALE GENOMIC DNA]</scope>
    <source>
        <strain evidence="4 5">CR2-3x</strain>
    </source>
</reference>
<dbReference type="Pfam" id="PF12848">
    <property type="entry name" value="ABC_tran_Xtn"/>
    <property type="match status" value="1"/>
</dbReference>
<accession>A0A0K2JF41</accession>
<dbReference type="EMBL" id="CP010899">
    <property type="protein sequence ID" value="ALA97063.1"/>
    <property type="molecule type" value="Genomic_DNA"/>
</dbReference>
<feature type="domain" description="ABC-transporter extension" evidence="3">
    <location>
        <begin position="4"/>
        <end position="56"/>
    </location>
</feature>
<keyword evidence="1" id="KW-0547">Nucleotide-binding</keyword>
<keyword evidence="2 4" id="KW-0067">ATP-binding</keyword>
<dbReference type="InterPro" id="IPR032781">
    <property type="entry name" value="ABC_tran_Xtn"/>
</dbReference>
<dbReference type="STRING" id="273035.SKUN_00139"/>
<protein>
    <submittedName>
        <fullName evidence="4">ABC transporter ATP-binding protein</fullName>
    </submittedName>
</protein>
<keyword evidence="5" id="KW-1185">Reference proteome</keyword>
<dbReference type="Proteomes" id="UP000062963">
    <property type="component" value="Chromosome"/>
</dbReference>
<gene>
    <name evidence="4" type="ORF">SKUN_00139</name>
</gene>
<dbReference type="PATRIC" id="fig|273035.7.peg.162"/>
<evidence type="ECO:0000256" key="2">
    <source>
        <dbReference type="ARBA" id="ARBA00022840"/>
    </source>
</evidence>
<organism evidence="4 5">
    <name type="scientific">Spiroplasma kunkelii CR2-3x</name>
    <dbReference type="NCBI Taxonomy" id="273035"/>
    <lineage>
        <taxon>Bacteria</taxon>
        <taxon>Bacillati</taxon>
        <taxon>Mycoplasmatota</taxon>
        <taxon>Mollicutes</taxon>
        <taxon>Entomoplasmatales</taxon>
        <taxon>Spiroplasmataceae</taxon>
        <taxon>Spiroplasma</taxon>
    </lineage>
</organism>
<sequence>MIYAIENLSINRYVGNYQQYLVLSELKNEQYDKVQKGQERLIKKLETYVAKNKARA</sequence>
<evidence type="ECO:0000313" key="5">
    <source>
        <dbReference type="Proteomes" id="UP000062963"/>
    </source>
</evidence>
<dbReference type="AlphaFoldDB" id="A0A0K2JF41"/>
<dbReference type="GO" id="GO:0005524">
    <property type="term" value="F:ATP binding"/>
    <property type="evidence" value="ECO:0007669"/>
    <property type="project" value="UniProtKB-KW"/>
</dbReference>
<dbReference type="KEGG" id="skn:SKUN_00139"/>
<evidence type="ECO:0000259" key="3">
    <source>
        <dbReference type="Pfam" id="PF12848"/>
    </source>
</evidence>